<feature type="domain" description="Deleted in lung and esophageal cancer protein 1 Ig-like" evidence="8">
    <location>
        <begin position="166"/>
        <end position="252"/>
    </location>
</feature>
<evidence type="ECO:0000256" key="6">
    <source>
        <dbReference type="SAM" id="MobiDB-lite"/>
    </source>
</evidence>
<reference evidence="9" key="2">
    <citation type="submission" date="2025-08" db="UniProtKB">
        <authorList>
            <consortium name="Ensembl"/>
        </authorList>
    </citation>
    <scope>IDENTIFICATION</scope>
</reference>
<evidence type="ECO:0000256" key="2">
    <source>
        <dbReference type="ARBA" id="ARBA00004496"/>
    </source>
</evidence>
<proteinExistence type="predicted"/>
<evidence type="ECO:0000313" key="9">
    <source>
        <dbReference type="Ensembl" id="ENSMZEP00005026384.1"/>
    </source>
</evidence>
<keyword evidence="4" id="KW-0969">Cilium</keyword>
<evidence type="ECO:0000313" key="10">
    <source>
        <dbReference type="Proteomes" id="UP000265160"/>
    </source>
</evidence>
<keyword evidence="10" id="KW-1185">Reference proteome</keyword>
<dbReference type="Pfam" id="PF23277">
    <property type="entry name" value="Ig_Dlec1_1"/>
    <property type="match status" value="1"/>
</dbReference>
<dbReference type="GO" id="GO:0008285">
    <property type="term" value="P:negative regulation of cell population proliferation"/>
    <property type="evidence" value="ECO:0007669"/>
    <property type="project" value="InterPro"/>
</dbReference>
<dbReference type="Ensembl" id="ENSMZET00005027237.1">
    <property type="protein sequence ID" value="ENSMZEP00005026384.1"/>
    <property type="gene ID" value="ENSMZEG00005019661.1"/>
</dbReference>
<evidence type="ECO:0000259" key="7">
    <source>
        <dbReference type="Pfam" id="PF22544"/>
    </source>
</evidence>
<evidence type="ECO:0000256" key="1">
    <source>
        <dbReference type="ARBA" id="ARBA00004138"/>
    </source>
</evidence>
<feature type="region of interest" description="Disordered" evidence="6">
    <location>
        <begin position="1220"/>
        <end position="1249"/>
    </location>
</feature>
<dbReference type="InterPro" id="IPR053879">
    <property type="entry name" value="HYDIN_VesB_CFA65-like_Ig"/>
</dbReference>
<accession>A0A3P9CWD3</accession>
<reference evidence="9" key="3">
    <citation type="submission" date="2025-09" db="UniProtKB">
        <authorList>
            <consortium name="Ensembl"/>
        </authorList>
    </citation>
    <scope>IDENTIFICATION</scope>
</reference>
<dbReference type="InterPro" id="IPR059041">
    <property type="entry name" value="Ig_DLEC1_1"/>
</dbReference>
<keyword evidence="3" id="KW-0963">Cytoplasm</keyword>
<dbReference type="Pfam" id="PF22544">
    <property type="entry name" value="HYDIN_VesB_CFA65-like_Ig"/>
    <property type="match status" value="1"/>
</dbReference>
<dbReference type="STRING" id="106582.ENSMZEP00005026384"/>
<dbReference type="PANTHER" id="PTHR46348">
    <property type="entry name" value="DELETED IN LUNG AND ESOPHAGEAL CANCER PROTEIN 1"/>
    <property type="match status" value="1"/>
</dbReference>
<dbReference type="PANTHER" id="PTHR46348:SF1">
    <property type="entry name" value="DELETED IN LUNG AND ESOPHAGEAL CANCER PROTEIN 1"/>
    <property type="match status" value="1"/>
</dbReference>
<dbReference type="GO" id="GO:0005929">
    <property type="term" value="C:cilium"/>
    <property type="evidence" value="ECO:0007669"/>
    <property type="project" value="UniProtKB-SubCell"/>
</dbReference>
<keyword evidence="5" id="KW-0966">Cell projection</keyword>
<name>A0A3P9CWD3_9CICH</name>
<evidence type="ECO:0000256" key="3">
    <source>
        <dbReference type="ARBA" id="ARBA00022490"/>
    </source>
</evidence>
<dbReference type="Pfam" id="PF23316">
    <property type="entry name" value="Ig_DLEC1_6th"/>
    <property type="match status" value="1"/>
</dbReference>
<comment type="subcellular location">
    <subcellularLocation>
        <location evidence="1">Cell projection</location>
        <location evidence="1">Cilium</location>
    </subcellularLocation>
    <subcellularLocation>
        <location evidence="2">Cytoplasm</location>
    </subcellularLocation>
</comment>
<dbReference type="Gene3D" id="2.60.40.10">
    <property type="entry name" value="Immunoglobulins"/>
    <property type="match status" value="6"/>
</dbReference>
<evidence type="ECO:0000259" key="8">
    <source>
        <dbReference type="Pfam" id="PF23277"/>
    </source>
</evidence>
<sequence>SFVVSQNISHVLASIFKHLYTNDIIRKDTVSNLVQTKRVRGSYHDRYVEELQQVIIYTHLQLVDMLDNHMIQASACAAAKENQAYERMKATAGDVCDHQELLTGEILLKTLKTFKNITVLYCSTTDCFLSFTSREPVFIVNTHNAQVRLCLYSYFESPAEEPIPVFLAKPSVVVFTDYSVGNIYEVCFRLKNVTSSSRHIRVIPPTTPYFSIGLGRFPGEGGVVAPGMSCKYTLRFAPDSLGDYKDFIVVETQAEGPFVVPIEAWRPPPILTCMFSLLLSFCAKMWASALGPFSLAKTYFSEQPPFAVSPSLFVLEPGEATVVEVSLDLKSGRKSCQVFTVVCDNCQVKDISIEGEGQLIALELVSVSGGEEPPVVGEVHDLTAEHFIRFSPCNPHSVQQKKLVIRNNVHLELPFHWQIMKPNLHPLLPRESPDASHIQFHLATDEVFHVSPSTGILAPCQDQEYLLIFCPKELKDYHSVCHLVLRDIPQLPPEPSDSSVIIMEIEVKGSTEPYQILLEPYAIVIPGEIFICTPTSRQFKMWNHSKTFICFQWERINSSCHVIEVEPSSGRIEENECFDFSLTVTGGKAENIVTSLVCHIQHHHEPVTLAVEVSFKGPTVTLNVPSIDFGPIRPREQTQTTLLLTNTTQLEASWILERKLTVHSISVEPSRGLLPPLASCNVDVLFKPHSCQLFETELELTVENGTGCHLSVRADVQSSHVCLLNCTLSFPELYVGASATGTVTLFNQTLLPSQFSWLGKQASLCSATFDPSSGTLGPKVSMEITVTFTAHTDLELTEVAAVCEVQGMNSPLVVGIVAKPKKLSVSYNTEKTVFSRSSPNGQSPSTPVLEFGDGVILKSAVSKQLLITNQTAIPAPFTVEAEYFTCHALKNKELTLFVCSLPEFVSSLLAHGKGAAFFVTPHTGTLGAFESRAVDVTAYTDMWGEYTDHLICKVGDLKPVLIPIHMTVKGCPLYFQMTGPRAQDQNQGPIIQFGTHVSGGDTVSRSLRINNPTMFDIRLDWETYNVDQNDGKLLDFVVVFGDAFPLKDADGNEVLSSALRLSSFNETAWEKTRTTVSEETSASLQSLTKKLISVHIRPHMGNLSDYPFCITPQQIVIPAKSSRAIHVSFTPLTLSGAARKSRCVGLALGFMNLDSEVSCCDSMLNPGKCKHAHMRCLSQVNFEQSIFLFFLQIVVREFDITQSFQLKNTSEMPLHFSLGTQPPFSVVKPKPRGPTSTSRNPPSGDNQSLVLKPQHSMRVKVAFHCSLPLLDHVEQTDEEIPPGVKLIHGANGQMKLRFEQNLLIHYSNNTLQTVPLCAHLDLPTLRLSAVSVDFGLCYVGQTQTREVNLYSCGAHMFWKSITSNHKSISNLYFSTLLVIRSPLIKTSVTLQLRGTGSFDEMSRSS</sequence>
<evidence type="ECO:0000256" key="4">
    <source>
        <dbReference type="ARBA" id="ARBA00023069"/>
    </source>
</evidence>
<dbReference type="InterPro" id="IPR033304">
    <property type="entry name" value="DLEC1"/>
</dbReference>
<organism evidence="9 10">
    <name type="scientific">Maylandia zebra</name>
    <name type="common">zebra mbuna</name>
    <dbReference type="NCBI Taxonomy" id="106582"/>
    <lineage>
        <taxon>Eukaryota</taxon>
        <taxon>Metazoa</taxon>
        <taxon>Chordata</taxon>
        <taxon>Craniata</taxon>
        <taxon>Vertebrata</taxon>
        <taxon>Euteleostomi</taxon>
        <taxon>Actinopterygii</taxon>
        <taxon>Neopterygii</taxon>
        <taxon>Teleostei</taxon>
        <taxon>Neoteleostei</taxon>
        <taxon>Acanthomorphata</taxon>
        <taxon>Ovalentaria</taxon>
        <taxon>Cichlomorphae</taxon>
        <taxon>Cichliformes</taxon>
        <taxon>Cichlidae</taxon>
        <taxon>African cichlids</taxon>
        <taxon>Pseudocrenilabrinae</taxon>
        <taxon>Haplochromini</taxon>
        <taxon>Maylandia</taxon>
        <taxon>Maylandia zebra complex</taxon>
    </lineage>
</organism>
<protein>
    <submittedName>
        <fullName evidence="9">DLEC1 cilia and flagella associated protein</fullName>
    </submittedName>
</protein>
<reference evidence="9 10" key="1">
    <citation type="journal article" date="2014" name="Nature">
        <title>The genomic substrate for adaptive radiation in African cichlid fish.</title>
        <authorList>
            <person name="Brawand D."/>
            <person name="Wagner C.E."/>
            <person name="Li Y.I."/>
            <person name="Malinsky M."/>
            <person name="Keller I."/>
            <person name="Fan S."/>
            <person name="Simakov O."/>
            <person name="Ng A.Y."/>
            <person name="Lim Z.W."/>
            <person name="Bezault E."/>
            <person name="Turner-Maier J."/>
            <person name="Johnson J."/>
            <person name="Alcazar R."/>
            <person name="Noh H.J."/>
            <person name="Russell P."/>
            <person name="Aken B."/>
            <person name="Alfoldi J."/>
            <person name="Amemiya C."/>
            <person name="Azzouzi N."/>
            <person name="Baroiller J.F."/>
            <person name="Barloy-Hubler F."/>
            <person name="Berlin A."/>
            <person name="Bloomquist R."/>
            <person name="Carleton K.L."/>
            <person name="Conte M.A."/>
            <person name="D'Cotta H."/>
            <person name="Eshel O."/>
            <person name="Gaffney L."/>
            <person name="Galibert F."/>
            <person name="Gante H.F."/>
            <person name="Gnerre S."/>
            <person name="Greuter L."/>
            <person name="Guyon R."/>
            <person name="Haddad N.S."/>
            <person name="Haerty W."/>
            <person name="Harris R.M."/>
            <person name="Hofmann H.A."/>
            <person name="Hourlier T."/>
            <person name="Hulata G."/>
            <person name="Jaffe D.B."/>
            <person name="Lara M."/>
            <person name="Lee A.P."/>
            <person name="MacCallum I."/>
            <person name="Mwaiko S."/>
            <person name="Nikaido M."/>
            <person name="Nishihara H."/>
            <person name="Ozouf-Costaz C."/>
            <person name="Penman D.J."/>
            <person name="Przybylski D."/>
            <person name="Rakotomanga M."/>
            <person name="Renn S.C.P."/>
            <person name="Ribeiro F.J."/>
            <person name="Ron M."/>
            <person name="Salzburger W."/>
            <person name="Sanchez-Pulido L."/>
            <person name="Santos M.E."/>
            <person name="Searle S."/>
            <person name="Sharpe T."/>
            <person name="Swofford R."/>
            <person name="Tan F.J."/>
            <person name="Williams L."/>
            <person name="Young S."/>
            <person name="Yin S."/>
            <person name="Okada N."/>
            <person name="Kocher T.D."/>
            <person name="Miska E.A."/>
            <person name="Lander E.S."/>
            <person name="Venkatesh B."/>
            <person name="Fernald R.D."/>
            <person name="Meyer A."/>
            <person name="Ponting C.P."/>
            <person name="Streelman J.T."/>
            <person name="Lindblad-Toh K."/>
            <person name="Seehausen O."/>
            <person name="Di Palma F."/>
        </authorList>
    </citation>
    <scope>NUCLEOTIDE SEQUENCE</scope>
</reference>
<feature type="compositionally biased region" description="Polar residues" evidence="6">
    <location>
        <begin position="1234"/>
        <end position="1249"/>
    </location>
</feature>
<dbReference type="GeneTree" id="ENSGT00390000006098"/>
<dbReference type="GO" id="GO:0005737">
    <property type="term" value="C:cytoplasm"/>
    <property type="evidence" value="ECO:0007669"/>
    <property type="project" value="UniProtKB-SubCell"/>
</dbReference>
<feature type="domain" description="HYDIN/VesB/CFA65-like Ig-like" evidence="7">
    <location>
        <begin position="618"/>
        <end position="714"/>
    </location>
</feature>
<dbReference type="InterPro" id="IPR013783">
    <property type="entry name" value="Ig-like_fold"/>
</dbReference>
<dbReference type="GO" id="GO:0015631">
    <property type="term" value="F:tubulin binding"/>
    <property type="evidence" value="ECO:0007669"/>
    <property type="project" value="TreeGrafter"/>
</dbReference>
<evidence type="ECO:0000256" key="5">
    <source>
        <dbReference type="ARBA" id="ARBA00023273"/>
    </source>
</evidence>
<dbReference type="Proteomes" id="UP000265160">
    <property type="component" value="LG9"/>
</dbReference>